<protein>
    <recommendedName>
        <fullName evidence="1">BAH domain-containing protein</fullName>
    </recommendedName>
</protein>
<dbReference type="PANTHER" id="PTHR47073:SF2">
    <property type="entry name" value="PROTEIN ANTI-SILENCING 1"/>
    <property type="match status" value="1"/>
</dbReference>
<comment type="caution">
    <text evidence="2">The sequence shown here is derived from an EMBL/GenBank/DDBJ whole genome shotgun (WGS) entry which is preliminary data.</text>
</comment>
<dbReference type="FunFam" id="2.30.30.490:FF:000017">
    <property type="entry name" value="Bromo-adjacent homology (BAH) domain-containing protein"/>
    <property type="match status" value="1"/>
</dbReference>
<keyword evidence="3" id="KW-1185">Reference proteome</keyword>
<evidence type="ECO:0000259" key="1">
    <source>
        <dbReference type="PROSITE" id="PS51038"/>
    </source>
</evidence>
<feature type="domain" description="BAH" evidence="1">
    <location>
        <begin position="36"/>
        <end position="162"/>
    </location>
</feature>
<reference evidence="2 3" key="1">
    <citation type="submission" date="2024-01" db="EMBL/GenBank/DDBJ databases">
        <title>The genomes of 5 underutilized Papilionoideae crops provide insights into root nodulation and disease resistance.</title>
        <authorList>
            <person name="Yuan L."/>
        </authorList>
    </citation>
    <scope>NUCLEOTIDE SEQUENCE [LARGE SCALE GENOMIC DNA]</scope>
    <source>
        <strain evidence="2">LY-2023</strain>
        <tissue evidence="2">Leaf</tissue>
    </source>
</reference>
<dbReference type="Gene3D" id="2.30.30.490">
    <property type="match status" value="1"/>
</dbReference>
<dbReference type="GO" id="GO:0003723">
    <property type="term" value="F:RNA binding"/>
    <property type="evidence" value="ECO:0007669"/>
    <property type="project" value="TreeGrafter"/>
</dbReference>
<dbReference type="GO" id="GO:0003682">
    <property type="term" value="F:chromatin binding"/>
    <property type="evidence" value="ECO:0007669"/>
    <property type="project" value="InterPro"/>
</dbReference>
<name>A0AAN9J8L7_CLITE</name>
<accession>A0AAN9J8L7</accession>
<evidence type="ECO:0000313" key="2">
    <source>
        <dbReference type="EMBL" id="KAK7293714.1"/>
    </source>
</evidence>
<dbReference type="InterPro" id="IPR043151">
    <property type="entry name" value="BAH_sf"/>
</dbReference>
<dbReference type="SMART" id="SM00439">
    <property type="entry name" value="BAH"/>
    <property type="match status" value="1"/>
</dbReference>
<dbReference type="Proteomes" id="UP001359559">
    <property type="component" value="Unassembled WGS sequence"/>
</dbReference>
<dbReference type="PANTHER" id="PTHR47073">
    <property type="entry name" value="PROTEIN ANTI-SILENCING 1"/>
    <property type="match status" value="1"/>
</dbReference>
<sequence>MAEAEEEVEFKWGKKRGIGGKKKDVQFYESFTYDGVDYSLYDIVYLHTDAQPDDPYIGKLIKIWENRDKSRKVKVQWFFRPQDIPHLFRGNQFRDDELFFACGQGTGLANVNPLEAIGGKCNVVCISKDTRNPQPSDEAIQNAHFVFYRFFDVGRRKILDEIDDKIAGLEVKDIFNRMSLPSLCPPYTSSSPPQTMPRLCFSTGGEESSATMGLTFNFSGRRGDQGQYLGLLDLIPQLLSCHVSFTPTSSLGANSAYSPTFTSAPCTPNMCPLTCLLVVTKEMADGAFHNCRSSFTIGIN</sequence>
<gene>
    <name evidence="2" type="ORF">RJT34_16587</name>
</gene>
<evidence type="ECO:0000313" key="3">
    <source>
        <dbReference type="Proteomes" id="UP001359559"/>
    </source>
</evidence>
<dbReference type="AlphaFoldDB" id="A0AAN9J8L7"/>
<dbReference type="PROSITE" id="PS51038">
    <property type="entry name" value="BAH"/>
    <property type="match status" value="1"/>
</dbReference>
<dbReference type="Pfam" id="PF01426">
    <property type="entry name" value="BAH"/>
    <property type="match status" value="1"/>
</dbReference>
<dbReference type="InterPro" id="IPR001025">
    <property type="entry name" value="BAH_dom"/>
</dbReference>
<organism evidence="2 3">
    <name type="scientific">Clitoria ternatea</name>
    <name type="common">Butterfly pea</name>
    <dbReference type="NCBI Taxonomy" id="43366"/>
    <lineage>
        <taxon>Eukaryota</taxon>
        <taxon>Viridiplantae</taxon>
        <taxon>Streptophyta</taxon>
        <taxon>Embryophyta</taxon>
        <taxon>Tracheophyta</taxon>
        <taxon>Spermatophyta</taxon>
        <taxon>Magnoliopsida</taxon>
        <taxon>eudicotyledons</taxon>
        <taxon>Gunneridae</taxon>
        <taxon>Pentapetalae</taxon>
        <taxon>rosids</taxon>
        <taxon>fabids</taxon>
        <taxon>Fabales</taxon>
        <taxon>Fabaceae</taxon>
        <taxon>Papilionoideae</taxon>
        <taxon>50 kb inversion clade</taxon>
        <taxon>NPAAA clade</taxon>
        <taxon>indigoferoid/millettioid clade</taxon>
        <taxon>Phaseoleae</taxon>
        <taxon>Clitoria</taxon>
    </lineage>
</organism>
<proteinExistence type="predicted"/>
<dbReference type="EMBL" id="JAYKXN010000004">
    <property type="protein sequence ID" value="KAK7293714.1"/>
    <property type="molecule type" value="Genomic_DNA"/>
</dbReference>